<feature type="binding site" evidence="2">
    <location>
        <position position="227"/>
    </location>
    <ligand>
        <name>ATP</name>
        <dbReference type="ChEBI" id="CHEBI:30616"/>
    </ligand>
</feature>
<feature type="region of interest" description="Disordered" evidence="3">
    <location>
        <begin position="97"/>
        <end position="123"/>
    </location>
</feature>
<comment type="similarity">
    <text evidence="1">Belongs to the protein kinase superfamily. TKL Ser/Thr protein kinase family. ROCO subfamily.</text>
</comment>
<dbReference type="Gene3D" id="1.10.510.10">
    <property type="entry name" value="Transferase(Phosphotransferase) domain 1"/>
    <property type="match status" value="2"/>
</dbReference>
<dbReference type="InterPro" id="IPR000719">
    <property type="entry name" value="Prot_kinase_dom"/>
</dbReference>
<dbReference type="GO" id="GO:0005524">
    <property type="term" value="F:ATP binding"/>
    <property type="evidence" value="ECO:0007669"/>
    <property type="project" value="UniProtKB-UniRule"/>
</dbReference>
<reference evidence="5 6" key="1">
    <citation type="submission" date="2019-08" db="EMBL/GenBank/DDBJ databases">
        <title>Deep-cultivation of Planctomycetes and their phenomic and genomic characterization uncovers novel biology.</title>
        <authorList>
            <person name="Wiegand S."/>
            <person name="Jogler M."/>
            <person name="Boedeker C."/>
            <person name="Pinto D."/>
            <person name="Vollmers J."/>
            <person name="Rivas-Marin E."/>
            <person name="Kohn T."/>
            <person name="Peeters S.H."/>
            <person name="Heuer A."/>
            <person name="Rast P."/>
            <person name="Oberbeckmann S."/>
            <person name="Bunk B."/>
            <person name="Jeske O."/>
            <person name="Meyerdierks A."/>
            <person name="Storesund J.E."/>
            <person name="Kallscheuer N."/>
            <person name="Luecker S."/>
            <person name="Lage O.M."/>
            <person name="Pohl T."/>
            <person name="Merkel B.J."/>
            <person name="Hornburger P."/>
            <person name="Mueller R.-W."/>
            <person name="Bruemmer F."/>
            <person name="Labrenz M."/>
            <person name="Spormann A.M."/>
            <person name="Op den Camp H."/>
            <person name="Overmann J."/>
            <person name="Amann R."/>
            <person name="Jetten M.S.M."/>
            <person name="Mascher T."/>
            <person name="Medema M.H."/>
            <person name="Devos D.P."/>
            <person name="Kaster A.-K."/>
            <person name="Ovreas L."/>
            <person name="Rohde M."/>
            <person name="Galperin M.Y."/>
            <person name="Jogler C."/>
        </authorList>
    </citation>
    <scope>NUCLEOTIDE SEQUENCE [LARGE SCALE GENOMIC DNA]</scope>
    <source>
        <strain evidence="5 6">OJF2</strain>
    </source>
</reference>
<feature type="region of interest" description="Disordered" evidence="3">
    <location>
        <begin position="137"/>
        <end position="164"/>
    </location>
</feature>
<protein>
    <submittedName>
        <fullName evidence="5">Serine/threonine-protein kinase pkn5</fullName>
        <ecNumber evidence="5">2.7.11.1</ecNumber>
    </submittedName>
</protein>
<dbReference type="SUPFAM" id="SSF52540">
    <property type="entry name" value="P-loop containing nucleoside triphosphate hydrolases"/>
    <property type="match status" value="1"/>
</dbReference>
<dbReference type="Gene3D" id="3.40.50.300">
    <property type="entry name" value="P-loop containing nucleotide triphosphate hydrolases"/>
    <property type="match status" value="1"/>
</dbReference>
<dbReference type="Proteomes" id="UP000324233">
    <property type="component" value="Chromosome"/>
</dbReference>
<gene>
    <name evidence="5" type="primary">pkn5_3</name>
    <name evidence="5" type="ORF">OJF2_22610</name>
</gene>
<keyword evidence="2" id="KW-0547">Nucleotide-binding</keyword>
<evidence type="ECO:0000256" key="1">
    <source>
        <dbReference type="ARBA" id="ARBA00008171"/>
    </source>
</evidence>
<dbReference type="InterPro" id="IPR003593">
    <property type="entry name" value="AAA+_ATPase"/>
</dbReference>
<dbReference type="InterPro" id="IPR041664">
    <property type="entry name" value="AAA_16"/>
</dbReference>
<dbReference type="KEGG" id="agv:OJF2_22610"/>
<dbReference type="Pfam" id="PF07714">
    <property type="entry name" value="PK_Tyr_Ser-Thr"/>
    <property type="match status" value="1"/>
</dbReference>
<keyword evidence="2" id="KW-0067">ATP-binding</keyword>
<evidence type="ECO:0000259" key="4">
    <source>
        <dbReference type="PROSITE" id="PS50011"/>
    </source>
</evidence>
<feature type="region of interest" description="Disordered" evidence="3">
    <location>
        <begin position="294"/>
        <end position="355"/>
    </location>
</feature>
<keyword evidence="5" id="KW-0808">Transferase</keyword>
<dbReference type="InterPro" id="IPR045269">
    <property type="entry name" value="Atg1-like"/>
</dbReference>
<dbReference type="RefSeq" id="WP_148593763.1">
    <property type="nucleotide sequence ID" value="NZ_CP042997.1"/>
</dbReference>
<dbReference type="SUPFAM" id="SSF56112">
    <property type="entry name" value="Protein kinase-like (PK-like)"/>
    <property type="match status" value="1"/>
</dbReference>
<dbReference type="PANTHER" id="PTHR24348">
    <property type="entry name" value="SERINE/THREONINE-PROTEIN KINASE UNC-51-RELATED"/>
    <property type="match status" value="1"/>
</dbReference>
<accession>A0A5B9W180</accession>
<dbReference type="Pfam" id="PF13191">
    <property type="entry name" value="AAA_16"/>
    <property type="match status" value="1"/>
</dbReference>
<dbReference type="GO" id="GO:0005737">
    <property type="term" value="C:cytoplasm"/>
    <property type="evidence" value="ECO:0007669"/>
    <property type="project" value="TreeGrafter"/>
</dbReference>
<proteinExistence type="inferred from homology"/>
<name>A0A5B9W180_9BACT</name>
<dbReference type="GO" id="GO:0004674">
    <property type="term" value="F:protein serine/threonine kinase activity"/>
    <property type="evidence" value="ECO:0007669"/>
    <property type="project" value="UniProtKB-EC"/>
</dbReference>
<dbReference type="InterPro" id="IPR027417">
    <property type="entry name" value="P-loop_NTPase"/>
</dbReference>
<dbReference type="SMART" id="SM00382">
    <property type="entry name" value="AAA"/>
    <property type="match status" value="1"/>
</dbReference>
<dbReference type="EMBL" id="CP042997">
    <property type="protein sequence ID" value="QEH33755.1"/>
    <property type="molecule type" value="Genomic_DNA"/>
</dbReference>
<dbReference type="SMART" id="SM00220">
    <property type="entry name" value="S_TKc"/>
    <property type="match status" value="1"/>
</dbReference>
<dbReference type="InterPro" id="IPR011009">
    <property type="entry name" value="Kinase-like_dom_sf"/>
</dbReference>
<feature type="compositionally biased region" description="Polar residues" evidence="3">
    <location>
        <begin position="148"/>
        <end position="162"/>
    </location>
</feature>
<dbReference type="OrthoDB" id="5476445at2"/>
<dbReference type="CDD" id="cd14014">
    <property type="entry name" value="STKc_PknB_like"/>
    <property type="match status" value="1"/>
</dbReference>
<dbReference type="InterPro" id="IPR001245">
    <property type="entry name" value="Ser-Thr/Tyr_kinase_cat_dom"/>
</dbReference>
<sequence>MHQSDGSSWSALGLAPEFQRLWEDSSTLPDVFGFLASHPAAAMDEKVDVLRIDQEYRWRRGKPLPLQTYLRRLPNIAGRLDLVRRLIAGDQSCRRESIASSPFAPAEADVAGSSESSTQVAETPGALLETVVELPGAGDEKARDASPSAPTGSRAAGSTQAGTVPPSDVDCLEFHVEPGPGTLADPPRFRPVLESTRFTPIRRLGAGGMGVVFEAYDEERGELVAIKTMKRVDPAGLERFKGEFRSLSDITHPNLVQLFQLFSVDDCWFLTMELVIGSDLLTYVRGGPAAPYDDATRLSAPPDPTHVRSPAAGGAGEGADAPPAFPTEPATGCWSSLPRRDEAHVPPSPPPLDQGRLRSALLQLAEGLQHLHRAKKLHRDIKPTNVLVTEEGRVVILDFGLTADLEPGFLKATPVRDRQVVGTLAHMSPEQSLGLSMTAASDWYSVGVVLYQALTGRLPFRGTFDEVVIRKQTARPTPPDEIVPGVPADLASLCMDLLERDPERRPTGAQVLQRLGSGRGESPAPADLEARREIALIGREWHRDVLQASYEALTQGRTATVFVYGSSGTGKTALVRAFLDELAAKGDVVILAGRCYEEEWVPFKAVDNLIDALARHLKTLPRNVLDGILPADAWLLARVFPVLRGVDGVLQARRATSEMPDPQEMRLLVFAALRKLLQRLGRICRLVLAVDDLQWGDTDSAVLISDFLDGPQPPAMLFIGCFRQEEMAQSRLLQIIRHGRGADDRPGTWHRDLYVQPLTQVDSRSLALALLGREDPASLALAHLAARESGGNPLFIEELIKHLQTSGPGRDWASPTTVDLETVLLSRIREQPPEARRLLQVIAVSGRPIREALAFRAAGLELGGRAALGALRSARLIRGVGPSGQDQVETYHDRIRETVLAHLSEEELRRNHERMAEVLEVAGQADPEVLAGHLHGAGHGDRASILFVQAAEKAMAALAFNHAVRLYRLALDTGASAGPDVRRIRRRLGDALASGGRGAEAAAAYLQASEGAAAAENLELTRLASTQLLISGHVDEGLSLLRTILGPLGLSMPRTPGRALLSLLRHRAILRVRGLHFRPRDATQVSAEDLTRIDLCWSAVAGLSVIDPILGADFQTRGLLLALRAGERFRVARALAMEAAHHSTAGLGSARHAAALVERAGNLAAHLDHPEAQGVLSMVRGISRMMVGDWPRAVSWFEEAEDLFRNRCAGVTWERNTVRCLVLWSMMQTGRMAELRRRWEVLIKEAEERGDLYAATTLTTFFLAMIRLAEDRPGDVHEDLERAMGRWRHQGFFVQHSTEFCSRVHLDFYRGEASRAWERTNAIWPEYTRSMLFRIQITRIQMHELRGRAALAMAESAPDPARFLSQAADDARRLEREGQGWALAHAGFLRAGLAAGREDVATAVHLLEQAAARYDQVDMPLNAAVMRHRMGEVLGGMEGKRLVVSAEQKMREQSIASPEGWARMIAPGFSKIAASRVETSV</sequence>
<evidence type="ECO:0000313" key="6">
    <source>
        <dbReference type="Proteomes" id="UP000324233"/>
    </source>
</evidence>
<dbReference type="InterPro" id="IPR017441">
    <property type="entry name" value="Protein_kinase_ATP_BS"/>
</dbReference>
<dbReference type="PROSITE" id="PS00107">
    <property type="entry name" value="PROTEIN_KINASE_ATP"/>
    <property type="match status" value="1"/>
</dbReference>
<dbReference type="PROSITE" id="PS50011">
    <property type="entry name" value="PROTEIN_KINASE_DOM"/>
    <property type="match status" value="1"/>
</dbReference>
<keyword evidence="6" id="KW-1185">Reference proteome</keyword>
<evidence type="ECO:0000256" key="3">
    <source>
        <dbReference type="SAM" id="MobiDB-lite"/>
    </source>
</evidence>
<evidence type="ECO:0000256" key="2">
    <source>
        <dbReference type="PROSITE-ProRule" id="PRU10141"/>
    </source>
</evidence>
<organism evidence="5 6">
    <name type="scientific">Aquisphaera giovannonii</name>
    <dbReference type="NCBI Taxonomy" id="406548"/>
    <lineage>
        <taxon>Bacteria</taxon>
        <taxon>Pseudomonadati</taxon>
        <taxon>Planctomycetota</taxon>
        <taxon>Planctomycetia</taxon>
        <taxon>Isosphaerales</taxon>
        <taxon>Isosphaeraceae</taxon>
        <taxon>Aquisphaera</taxon>
    </lineage>
</organism>
<evidence type="ECO:0000313" key="5">
    <source>
        <dbReference type="EMBL" id="QEH33755.1"/>
    </source>
</evidence>
<dbReference type="EC" id="2.7.11.1" evidence="5"/>
<keyword evidence="5" id="KW-0418">Kinase</keyword>
<feature type="domain" description="Protein kinase" evidence="4">
    <location>
        <begin position="198"/>
        <end position="525"/>
    </location>
</feature>